<dbReference type="InterPro" id="IPR050555">
    <property type="entry name" value="Bact_Solute-Bind_Prot2"/>
</dbReference>
<dbReference type="InterPro" id="IPR028082">
    <property type="entry name" value="Peripla_BP_I"/>
</dbReference>
<evidence type="ECO:0000313" key="7">
    <source>
        <dbReference type="Proteomes" id="UP001387100"/>
    </source>
</evidence>
<organism evidence="6 7">
    <name type="scientific">Pseudokineococcus basanitobsidens</name>
    <dbReference type="NCBI Taxonomy" id="1926649"/>
    <lineage>
        <taxon>Bacteria</taxon>
        <taxon>Bacillati</taxon>
        <taxon>Actinomycetota</taxon>
        <taxon>Actinomycetes</taxon>
        <taxon>Kineosporiales</taxon>
        <taxon>Kineosporiaceae</taxon>
        <taxon>Pseudokineococcus</taxon>
    </lineage>
</organism>
<keyword evidence="7" id="KW-1185">Reference proteome</keyword>
<evidence type="ECO:0000256" key="1">
    <source>
        <dbReference type="ARBA" id="ARBA00004196"/>
    </source>
</evidence>
<reference evidence="6 7" key="1">
    <citation type="journal article" date="2017" name="Int. J. Syst. Evol. Microbiol.">
        <title>Pseudokineococcus basanitobsidens sp. nov., isolated from volcanic rock.</title>
        <authorList>
            <person name="Lee D.W."/>
            <person name="Park M.Y."/>
            <person name="Kim J.J."/>
            <person name="Kim B.S."/>
        </authorList>
    </citation>
    <scope>NUCLEOTIDE SEQUENCE [LARGE SCALE GENOMIC DNA]</scope>
    <source>
        <strain evidence="6 7">DSM 103726</strain>
    </source>
</reference>
<dbReference type="RefSeq" id="WP_339574378.1">
    <property type="nucleotide sequence ID" value="NZ_JBBIAA010000005.1"/>
</dbReference>
<comment type="caution">
    <text evidence="6">The sequence shown here is derived from an EMBL/GenBank/DDBJ whole genome shotgun (WGS) entry which is preliminary data.</text>
</comment>
<gene>
    <name evidence="6" type="ORF">WDZ17_06745</name>
</gene>
<feature type="compositionally biased region" description="Gly residues" evidence="3">
    <location>
        <begin position="34"/>
        <end position="47"/>
    </location>
</feature>
<evidence type="ECO:0000313" key="6">
    <source>
        <dbReference type="EMBL" id="MEJ5944993.1"/>
    </source>
</evidence>
<evidence type="ECO:0000256" key="2">
    <source>
        <dbReference type="ARBA" id="ARBA00022729"/>
    </source>
</evidence>
<dbReference type="Pfam" id="PF13407">
    <property type="entry name" value="Peripla_BP_4"/>
    <property type="match status" value="1"/>
</dbReference>
<evidence type="ECO:0000256" key="4">
    <source>
        <dbReference type="SAM" id="SignalP"/>
    </source>
</evidence>
<dbReference type="InterPro" id="IPR025997">
    <property type="entry name" value="SBP_2_dom"/>
</dbReference>
<dbReference type="Proteomes" id="UP001387100">
    <property type="component" value="Unassembled WGS sequence"/>
</dbReference>
<dbReference type="Gene3D" id="3.40.50.2300">
    <property type="match status" value="2"/>
</dbReference>
<dbReference type="EMBL" id="JBBIAA010000005">
    <property type="protein sequence ID" value="MEJ5944993.1"/>
    <property type="molecule type" value="Genomic_DNA"/>
</dbReference>
<feature type="chain" id="PRO_5046552604" evidence="4">
    <location>
        <begin position="28"/>
        <end position="370"/>
    </location>
</feature>
<feature type="signal peptide" evidence="4">
    <location>
        <begin position="1"/>
        <end position="27"/>
    </location>
</feature>
<dbReference type="PANTHER" id="PTHR30036">
    <property type="entry name" value="D-XYLOSE-BINDING PERIPLASMIC PROTEIN"/>
    <property type="match status" value="1"/>
</dbReference>
<dbReference type="PROSITE" id="PS51257">
    <property type="entry name" value="PROKAR_LIPOPROTEIN"/>
    <property type="match status" value="1"/>
</dbReference>
<sequence length="370" mass="37963">MHVRSSTLTATAATAALLLLSACGSSGTDDASAGSGGSTGGSDGGGSDTPQVGVILPDTESSARWESFDQPLLQQAFDDAGVNAVIQNAQGDASTMQTIADQMITQGVAVLAIVNLDSDSGAAIEAKAKQAGVQTIDYDRLTLGGSADYYVSFDNTKVGELQGQGLAQCLGDQPADIVYLDGSPTDNNATLFADGAHSVLDPMTQYTVVGEQAVPDWDNQQAATIFEQMLTQAGTINGVLAANDGLGNAAISILAKNGLNGQVPVTGQDATVQGLQNILAGDQCMTVYKAVTKEAQGLADTAIALINGEEPETTGTVRDDTGDRDVASILLEPQAIFRDNVKDVVDDGFVTADELCTEKFADACTELGIS</sequence>
<evidence type="ECO:0000259" key="5">
    <source>
        <dbReference type="Pfam" id="PF13407"/>
    </source>
</evidence>
<proteinExistence type="predicted"/>
<name>A0ABU8RIW0_9ACTN</name>
<accession>A0ABU8RIW0</accession>
<feature type="domain" description="Periplasmic binding protein" evidence="5">
    <location>
        <begin position="53"/>
        <end position="310"/>
    </location>
</feature>
<protein>
    <submittedName>
        <fullName evidence="6">Substrate-binding domain-containing protein</fullName>
    </submittedName>
</protein>
<keyword evidence="2 4" id="KW-0732">Signal</keyword>
<comment type="subcellular location">
    <subcellularLocation>
        <location evidence="1">Cell envelope</location>
    </subcellularLocation>
</comment>
<dbReference type="SUPFAM" id="SSF53822">
    <property type="entry name" value="Periplasmic binding protein-like I"/>
    <property type="match status" value="1"/>
</dbReference>
<dbReference type="PANTHER" id="PTHR30036:SF1">
    <property type="entry name" value="D-XYLOSE-BINDING PERIPLASMIC PROTEIN"/>
    <property type="match status" value="1"/>
</dbReference>
<feature type="region of interest" description="Disordered" evidence="3">
    <location>
        <begin position="29"/>
        <end position="54"/>
    </location>
</feature>
<evidence type="ECO:0000256" key="3">
    <source>
        <dbReference type="SAM" id="MobiDB-lite"/>
    </source>
</evidence>